<dbReference type="Gene3D" id="3.90.70.10">
    <property type="entry name" value="Cysteine proteinases"/>
    <property type="match status" value="2"/>
</dbReference>
<feature type="region of interest" description="Disordered" evidence="2">
    <location>
        <begin position="711"/>
        <end position="743"/>
    </location>
</feature>
<reference evidence="5" key="1">
    <citation type="journal article" date="2012" name="Nature">
        <title>A physical, genetic and functional sequence assembly of the barley genome.</title>
        <authorList>
            <consortium name="The International Barley Genome Sequencing Consortium"/>
            <person name="Mayer K.F."/>
            <person name="Waugh R."/>
            <person name="Brown J.W."/>
            <person name="Schulman A."/>
            <person name="Langridge P."/>
            <person name="Platzer M."/>
            <person name="Fincher G.B."/>
            <person name="Muehlbauer G.J."/>
            <person name="Sato K."/>
            <person name="Close T.J."/>
            <person name="Wise R.P."/>
            <person name="Stein N."/>
        </authorList>
    </citation>
    <scope>NUCLEOTIDE SEQUENCE [LARGE SCALE GENOMIC DNA]</scope>
    <source>
        <strain evidence="5">cv. Morex</strain>
    </source>
</reference>
<evidence type="ECO:0000313" key="5">
    <source>
        <dbReference type="Proteomes" id="UP000011116"/>
    </source>
</evidence>
<feature type="compositionally biased region" description="Low complexity" evidence="2">
    <location>
        <begin position="27"/>
        <end position="48"/>
    </location>
</feature>
<dbReference type="InterPro" id="IPR018200">
    <property type="entry name" value="USP_CS"/>
</dbReference>
<feature type="compositionally biased region" description="Polar residues" evidence="2">
    <location>
        <begin position="544"/>
        <end position="565"/>
    </location>
</feature>
<dbReference type="Pfam" id="PF00443">
    <property type="entry name" value="UCH"/>
    <property type="match status" value="1"/>
</dbReference>
<dbReference type="PROSITE" id="PS00973">
    <property type="entry name" value="USP_2"/>
    <property type="match status" value="1"/>
</dbReference>
<feature type="compositionally biased region" description="Polar residues" evidence="2">
    <location>
        <begin position="730"/>
        <end position="743"/>
    </location>
</feature>
<dbReference type="GO" id="GO:0016579">
    <property type="term" value="P:protein deubiquitination"/>
    <property type="evidence" value="ECO:0007669"/>
    <property type="project" value="InterPro"/>
</dbReference>
<feature type="compositionally biased region" description="Basic and acidic residues" evidence="2">
    <location>
        <begin position="1"/>
        <end position="11"/>
    </location>
</feature>
<keyword evidence="5" id="KW-1185">Reference proteome</keyword>
<sequence>MVEGKRERAEEASGSPQKSPRLDPLVAPAAGPSSEEAEPATSSDSTVDSMDDSGRCHHILYDLEIVVQDLKVANKVLKGPRQCQRRDCKTTWKGGGEDDHGMTKCIDCALFFCSGWPVDRESPKGHARWHAGGHQHWVAQWCDEPNLGYCFLCERPMRLSDCSEDDYAVAARNEKDQQAPGVSVAKDGWGTMASIAKDGWETGTHSPPAYPTESSEWPSSVEAAAGTSSYITGDSGRCQHIGLDLERLDMHVYDLWDQPTVLWGCSLLKCTTPWKGNKGIMKCIDCTTFLCSGWPVDRESPQGHALSHALGSLHWVAQWCDVPNWGYCFLCARGMRLTDWTKDGYAAPARNVMDDHASGYACGDGYFIRRIPNFGLTCYMNATLQCLLALGKMRTIIQSPDAHLGSIGLLLKQLFLETLIANDARYTLNPLMILEAMRERYPNRFVGGKMEDSHEFLISLFNAVDTEVEEKNGEHVLQGGEVFPTFGVSLFGGQLFETISCQRCRRNDLRTVDFGELFLSLPEKDPPARSVASPPMNKSHKSQTDNSGGDNKVQTVAEGSTSQIPGSGLGDGAMEKTPRPLQVDSSEVKDVVHGHMQTQKNDVKQEIIEVPIEILDFIPDLFDDTEGMEEATTDSRNPKDKETTYSVKVTTKDKEEAQSSDIAHDEAEHMNSLGSIEDFLKLFARGKERCENCSKVAEQIVGRTNINTTVDGDQTELSDRKTCPSERSSDCNSLSVESPSRQPYCSDVHHQVLLSENITTEEITPGTSCGEKDSASCSIANEKAEIDQGVQEAGLPADKQTDLLNAQDSPDTSTQNQGCAKQAMLDDHTAEQMEENQNKQKDGNSCAIRTQLINKLPAVLIVPFKRYNSDLSKVRGRVSFKEILHLGPFMDPRSEDRANFRYRLVGVIEHSGHQMNAGHYIAYVRGAGHNHESSGSSSWVSASDLDIKEVSLEEVVRCEAYMLFYERMEDTDACPAFYPTKQSEAGAPTKEAEGLD</sequence>
<dbReference type="SUPFAM" id="SSF54001">
    <property type="entry name" value="Cysteine proteinases"/>
    <property type="match status" value="1"/>
</dbReference>
<feature type="domain" description="USP" evidence="3">
    <location>
        <begin position="369"/>
        <end position="968"/>
    </location>
</feature>
<dbReference type="GO" id="GO:0005829">
    <property type="term" value="C:cytosol"/>
    <property type="evidence" value="ECO:0000318"/>
    <property type="project" value="GO_Central"/>
</dbReference>
<protein>
    <recommendedName>
        <fullName evidence="3">USP domain-containing protein</fullName>
    </recommendedName>
</protein>
<feature type="region of interest" description="Disordered" evidence="2">
    <location>
        <begin position="198"/>
        <end position="218"/>
    </location>
</feature>
<evidence type="ECO:0000313" key="4">
    <source>
        <dbReference type="EnsemblPlants" id="HORVU.MOREX.r3.7HG0683250.1"/>
    </source>
</evidence>
<evidence type="ECO:0000256" key="1">
    <source>
        <dbReference type="ARBA" id="ARBA00009085"/>
    </source>
</evidence>
<proteinExistence type="inferred from homology"/>
<dbReference type="Gramene" id="HORVU.MOREX.r3.7HG0683250.1">
    <property type="protein sequence ID" value="HORVU.MOREX.r3.7HG0683250.1"/>
    <property type="gene ID" value="HORVU.MOREX.r3.7HG0683250"/>
</dbReference>
<name>A0A8I6Y8Y9_HORVV</name>
<evidence type="ECO:0000256" key="2">
    <source>
        <dbReference type="SAM" id="MobiDB-lite"/>
    </source>
</evidence>
<dbReference type="GO" id="GO:0031647">
    <property type="term" value="P:regulation of protein stability"/>
    <property type="evidence" value="ECO:0000318"/>
    <property type="project" value="GO_Central"/>
</dbReference>
<comment type="similarity">
    <text evidence="1">Belongs to the peptidase C19 family.</text>
</comment>
<dbReference type="InterPro" id="IPR028889">
    <property type="entry name" value="USP"/>
</dbReference>
<feature type="compositionally biased region" description="Basic and acidic residues" evidence="2">
    <location>
        <begin position="717"/>
        <end position="729"/>
    </location>
</feature>
<feature type="region of interest" description="Disordered" evidence="2">
    <location>
        <begin position="523"/>
        <end position="580"/>
    </location>
</feature>
<dbReference type="InterPro" id="IPR001394">
    <property type="entry name" value="Peptidase_C19_UCH"/>
</dbReference>
<feature type="region of interest" description="Disordered" evidence="2">
    <location>
        <begin position="1"/>
        <end position="50"/>
    </location>
</feature>
<dbReference type="GO" id="GO:0004843">
    <property type="term" value="F:cysteine-type deubiquitinase activity"/>
    <property type="evidence" value="ECO:0000318"/>
    <property type="project" value="GO_Central"/>
</dbReference>
<dbReference type="InterPro" id="IPR050164">
    <property type="entry name" value="Peptidase_C19"/>
</dbReference>
<reference evidence="4" key="3">
    <citation type="submission" date="2022-01" db="UniProtKB">
        <authorList>
            <consortium name="EnsemblPlants"/>
        </authorList>
    </citation>
    <scope>IDENTIFICATION</scope>
    <source>
        <strain evidence="4">subsp. vulgare</strain>
    </source>
</reference>
<dbReference type="PANTHER" id="PTHR24006:SF836">
    <property type="entry name" value="USP DOMAIN-CONTAINING PROTEIN"/>
    <property type="match status" value="1"/>
</dbReference>
<dbReference type="GO" id="GO:0005634">
    <property type="term" value="C:nucleus"/>
    <property type="evidence" value="ECO:0000318"/>
    <property type="project" value="GO_Central"/>
</dbReference>
<accession>A0A8I6Y8Y9</accession>
<dbReference type="EnsemblPlants" id="HORVU.MOREX.r3.7HG0683250.1">
    <property type="protein sequence ID" value="HORVU.MOREX.r3.7HG0683250.1"/>
    <property type="gene ID" value="HORVU.MOREX.r3.7HG0683250"/>
</dbReference>
<dbReference type="Proteomes" id="UP000011116">
    <property type="component" value="Chromosome 7H"/>
</dbReference>
<reference evidence="4" key="2">
    <citation type="submission" date="2020-10" db="EMBL/GenBank/DDBJ databases">
        <authorList>
            <person name="Scholz U."/>
            <person name="Mascher M."/>
            <person name="Fiebig A."/>
        </authorList>
    </citation>
    <scope>NUCLEOTIDE SEQUENCE [LARGE SCALE GENOMIC DNA]</scope>
    <source>
        <strain evidence="4">cv. Morex</strain>
    </source>
</reference>
<organism evidence="4 5">
    <name type="scientific">Hordeum vulgare subsp. vulgare</name>
    <name type="common">Domesticated barley</name>
    <dbReference type="NCBI Taxonomy" id="112509"/>
    <lineage>
        <taxon>Eukaryota</taxon>
        <taxon>Viridiplantae</taxon>
        <taxon>Streptophyta</taxon>
        <taxon>Embryophyta</taxon>
        <taxon>Tracheophyta</taxon>
        <taxon>Spermatophyta</taxon>
        <taxon>Magnoliopsida</taxon>
        <taxon>Liliopsida</taxon>
        <taxon>Poales</taxon>
        <taxon>Poaceae</taxon>
        <taxon>BOP clade</taxon>
        <taxon>Pooideae</taxon>
        <taxon>Triticodae</taxon>
        <taxon>Triticeae</taxon>
        <taxon>Hordeinae</taxon>
        <taxon>Hordeum</taxon>
    </lineage>
</organism>
<dbReference type="InterPro" id="IPR038765">
    <property type="entry name" value="Papain-like_cys_pep_sf"/>
</dbReference>
<dbReference type="AlphaFoldDB" id="A0A8I6Y8Y9"/>
<dbReference type="PROSITE" id="PS50235">
    <property type="entry name" value="USP_3"/>
    <property type="match status" value="1"/>
</dbReference>
<dbReference type="PANTHER" id="PTHR24006">
    <property type="entry name" value="UBIQUITIN CARBOXYL-TERMINAL HYDROLASE"/>
    <property type="match status" value="1"/>
</dbReference>
<dbReference type="Gramene" id="HORVU.MOREX.r2.7HG0566630.1">
    <property type="protein sequence ID" value="HORVU.MOREX.r2.7HG0566630.1"/>
    <property type="gene ID" value="HORVU.MOREX.r2.7HG0566630"/>
</dbReference>
<evidence type="ECO:0000259" key="3">
    <source>
        <dbReference type="PROSITE" id="PS50235"/>
    </source>
</evidence>